<protein>
    <submittedName>
        <fullName evidence="3">Uncharacterized protein</fullName>
    </submittedName>
</protein>
<dbReference type="PANTHER" id="PTHR31672">
    <property type="entry name" value="BNACNNG10540D PROTEIN"/>
    <property type="match status" value="1"/>
</dbReference>
<name>A0A699H816_TANCI</name>
<dbReference type="InterPro" id="IPR001810">
    <property type="entry name" value="F-box_dom"/>
</dbReference>
<dbReference type="InterPro" id="IPR013187">
    <property type="entry name" value="F-box-assoc_dom_typ3"/>
</dbReference>
<gene>
    <name evidence="3" type="ORF">Tci_277218</name>
</gene>
<proteinExistence type="predicted"/>
<organism evidence="3">
    <name type="scientific">Tanacetum cinerariifolium</name>
    <name type="common">Dalmatian daisy</name>
    <name type="synonym">Chrysanthemum cinerariifolium</name>
    <dbReference type="NCBI Taxonomy" id="118510"/>
    <lineage>
        <taxon>Eukaryota</taxon>
        <taxon>Viridiplantae</taxon>
        <taxon>Streptophyta</taxon>
        <taxon>Embryophyta</taxon>
        <taxon>Tracheophyta</taxon>
        <taxon>Spermatophyta</taxon>
        <taxon>Magnoliopsida</taxon>
        <taxon>eudicotyledons</taxon>
        <taxon>Gunneridae</taxon>
        <taxon>Pentapetalae</taxon>
        <taxon>asterids</taxon>
        <taxon>campanulids</taxon>
        <taxon>Asterales</taxon>
        <taxon>Asteraceae</taxon>
        <taxon>Asteroideae</taxon>
        <taxon>Anthemideae</taxon>
        <taxon>Anthemidinae</taxon>
        <taxon>Tanacetum</taxon>
    </lineage>
</organism>
<evidence type="ECO:0000313" key="3">
    <source>
        <dbReference type="EMBL" id="GEX05243.1"/>
    </source>
</evidence>
<comment type="caution">
    <text evidence="3">The sequence shown here is derived from an EMBL/GenBank/DDBJ whole genome shotgun (WGS) entry which is preliminary data.</text>
</comment>
<accession>A0A699H816</accession>
<evidence type="ECO:0000259" key="1">
    <source>
        <dbReference type="Pfam" id="PF00646"/>
    </source>
</evidence>
<dbReference type="InterPro" id="IPR050796">
    <property type="entry name" value="SCF_F-box_component"/>
</dbReference>
<dbReference type="Pfam" id="PF00646">
    <property type="entry name" value="F-box"/>
    <property type="match status" value="1"/>
</dbReference>
<dbReference type="EMBL" id="BKCJ010086978">
    <property type="protein sequence ID" value="GEX05243.1"/>
    <property type="molecule type" value="Genomic_DNA"/>
</dbReference>
<feature type="domain" description="F-box" evidence="1">
    <location>
        <begin position="1"/>
        <end position="28"/>
    </location>
</feature>
<reference evidence="3" key="1">
    <citation type="journal article" date="2019" name="Sci. Rep.">
        <title>Draft genome of Tanacetum cinerariifolium, the natural source of mosquito coil.</title>
        <authorList>
            <person name="Yamashiro T."/>
            <person name="Shiraishi A."/>
            <person name="Satake H."/>
            <person name="Nakayama K."/>
        </authorList>
    </citation>
    <scope>NUCLEOTIDE SEQUENCE</scope>
</reference>
<feature type="domain" description="F-box associated beta-propeller type 3" evidence="2">
    <location>
        <begin position="67"/>
        <end position="256"/>
    </location>
</feature>
<sequence>MKKLPIKSLAQFRSVSNAWKSLIDSVKFIADYDNVCQPRRFGVCPLTLDPKIIMIPHYNKKDSTFRLSRVEVKVFSLSSRARRRPSINLPRENMTLETPQVVIDEFVYHLAFDYSKKGYVSNLIISFDLTSEEFREIHLPESIKLGKLSICKLRETLVVLEYNMVVASEMPLCAVWMMDNDSFTQLYTIKAPAPSFNAILGFRKTSAIIFKRRVYNDNKSVLATYEPDSKHITEIGVFDSECSFSVHSYKETQLFIDQPDGTIY</sequence>
<evidence type="ECO:0000259" key="2">
    <source>
        <dbReference type="Pfam" id="PF08268"/>
    </source>
</evidence>
<dbReference type="Pfam" id="PF08268">
    <property type="entry name" value="FBA_3"/>
    <property type="match status" value="1"/>
</dbReference>
<dbReference type="PANTHER" id="PTHR31672:SF10">
    <property type="entry name" value="F-BOX DOMAIN-CONTAINING PROTEIN"/>
    <property type="match status" value="1"/>
</dbReference>
<dbReference type="AlphaFoldDB" id="A0A699H816"/>